<dbReference type="Pfam" id="PF00620">
    <property type="entry name" value="RhoGAP"/>
    <property type="match status" value="1"/>
</dbReference>
<accession>A0A0D6ELG5</accession>
<sequence>RRTPFASLDWSLPSPLSPRSPSSPLSLNFPDARASSSTYIQEAQGAMERWLVDRIREREDEFLEKEEIRCVALAPPSFVFILETVKVTNLHHRIWCGTFNVNNKLPKPDGSDVRPWIESSDIAEILAKLLLTSLFTSFLTVPSLALCSFQELDLSAEAMLRYTPYREEAWGEAIEAAMGDRRAVYEKLHSRQLVGALILIYVRRDVREHITTVSSNSFATGLMGLMANKGVVGARFRYKDTPLTFLNSHLAAFTQNVNQRNAQVRDTAAQLLFPLADGESRDPWTPNLRPGGERPLGEGSSIWDSGVLVWMGDLNYRVDLPRPEVIRMIRSKEWDLLLRFDQLNIQKAHGLAFCEFEEAQIAFPPTFKFDVGTSDYDTGEKQRVPSWTDRILWLSLNEGDVVAESYISHPEVLLSDHKPVSAMLRVPVYAVLHRKRNEVQQEIMAELDKFDNDSLPDVKILPGPSVEFGRIEYGKPAKMEIELANVGQVLSPWSFVLKPGSATLTPPWLHIFPTSGLILPNERTTITLTINATSSSACSLNFPLPSSEGLSELLVLSIEKKDLFLAVSAREYIPTVFGSSLEHLVRLRDPIRSTNEEERQKIAAIVASLRKPEAARTEQEKRGEEDWGSVSVPRPLHRLVSFLAEHGLHVENLFCASGDAELVEVMRECLDTGVDLPADRLLPASSIRTPLTNEDEGTEKEHLRDAVAALQHLESDIGAMALSATSIPPAAPQISTATSPRVIADEEVGWDIGLHSVADCLLRFLESLEEPVITFALYPRAIRVETRDEAYSVVQDLPEAHANTLLYLMAFLRVLLGQTTDAAAKTARADRLAVVFSAVLLRRPPAAQPERVDPATVPRRKKAFVLMLLQEDSTSHIAKQP</sequence>
<protein>
    <submittedName>
        <fullName evidence="7">SPOSA6832_02531-mRNA-1:cds</fullName>
    </submittedName>
</protein>
<gene>
    <name evidence="7" type="primary">SPOSA6832_02531</name>
</gene>
<dbReference type="SUPFAM" id="SSF48350">
    <property type="entry name" value="GTPase activation domain, GAP"/>
    <property type="match status" value="1"/>
</dbReference>
<dbReference type="PANTHER" id="PTHR11200">
    <property type="entry name" value="INOSITOL 5-PHOSPHATASE"/>
    <property type="match status" value="1"/>
</dbReference>
<dbReference type="PROSITE" id="PS50238">
    <property type="entry name" value="RHOGAP"/>
    <property type="match status" value="1"/>
</dbReference>
<evidence type="ECO:0000259" key="6">
    <source>
        <dbReference type="PROSITE" id="PS50238"/>
    </source>
</evidence>
<dbReference type="InterPro" id="IPR008936">
    <property type="entry name" value="Rho_GTPase_activation_prot"/>
</dbReference>
<dbReference type="GO" id="GO:0031901">
    <property type="term" value="C:early endosome membrane"/>
    <property type="evidence" value="ECO:0007669"/>
    <property type="project" value="UniProtKB-SubCell"/>
</dbReference>
<dbReference type="AlphaFoldDB" id="A0A0D6ELG5"/>
<feature type="domain" description="Rho-GAP" evidence="6">
    <location>
        <begin position="617"/>
        <end position="877"/>
    </location>
</feature>
<evidence type="ECO:0000256" key="3">
    <source>
        <dbReference type="ARBA" id="ARBA00022753"/>
    </source>
</evidence>
<evidence type="ECO:0000256" key="5">
    <source>
        <dbReference type="SAM" id="MobiDB-lite"/>
    </source>
</evidence>
<feature type="region of interest" description="Disordered" evidence="5">
    <location>
        <begin position="1"/>
        <end position="24"/>
    </location>
</feature>
<name>A0A0D6ELG5_SPOSA</name>
<dbReference type="Gene3D" id="1.10.555.10">
    <property type="entry name" value="Rho GTPase activation protein"/>
    <property type="match status" value="1"/>
</dbReference>
<evidence type="ECO:0000256" key="2">
    <source>
        <dbReference type="ARBA" id="ARBA00004580"/>
    </source>
</evidence>
<evidence type="ECO:0000256" key="4">
    <source>
        <dbReference type="ARBA" id="ARBA00023329"/>
    </source>
</evidence>
<keyword evidence="4" id="KW-0968">Cytoplasmic vesicle</keyword>
<feature type="non-terminal residue" evidence="7">
    <location>
        <position position="881"/>
    </location>
</feature>
<dbReference type="Pfam" id="PF21310">
    <property type="entry name" value="OCRL-like_ASH"/>
    <property type="match status" value="1"/>
</dbReference>
<dbReference type="GO" id="GO:0007165">
    <property type="term" value="P:signal transduction"/>
    <property type="evidence" value="ECO:0007669"/>
    <property type="project" value="InterPro"/>
</dbReference>
<dbReference type="SUPFAM" id="SSF56219">
    <property type="entry name" value="DNase I-like"/>
    <property type="match status" value="1"/>
</dbReference>
<evidence type="ECO:0000313" key="8">
    <source>
        <dbReference type="Proteomes" id="UP000243876"/>
    </source>
</evidence>
<dbReference type="InterPro" id="IPR048869">
    <property type="entry name" value="OCRL-1_2_ASH"/>
</dbReference>
<reference evidence="8" key="1">
    <citation type="submission" date="2015-02" db="EMBL/GenBank/DDBJ databases">
        <authorList>
            <person name="Gon?alves P."/>
        </authorList>
    </citation>
    <scope>NUCLEOTIDE SEQUENCE [LARGE SCALE GENOMIC DNA]</scope>
</reference>
<dbReference type="InterPro" id="IPR000198">
    <property type="entry name" value="RhoGAP_dom"/>
</dbReference>
<keyword evidence="3" id="KW-0967">Endosome</keyword>
<dbReference type="OrthoDB" id="7862313at2759"/>
<dbReference type="InterPro" id="IPR036691">
    <property type="entry name" value="Endo/exonu/phosph_ase_sf"/>
</dbReference>
<dbReference type="Gene3D" id="3.60.10.10">
    <property type="entry name" value="Endonuclease/exonuclease/phosphatase"/>
    <property type="match status" value="1"/>
</dbReference>
<dbReference type="GO" id="GO:0004439">
    <property type="term" value="F:phosphatidylinositol-4,5-bisphosphate 5-phosphatase activity"/>
    <property type="evidence" value="ECO:0007669"/>
    <property type="project" value="TreeGrafter"/>
</dbReference>
<dbReference type="Gene3D" id="2.60.40.10">
    <property type="entry name" value="Immunoglobulins"/>
    <property type="match status" value="1"/>
</dbReference>
<dbReference type="InterPro" id="IPR000300">
    <property type="entry name" value="IPPc"/>
</dbReference>
<dbReference type="Pfam" id="PF22669">
    <property type="entry name" value="Exo_endo_phos2"/>
    <property type="match status" value="1"/>
</dbReference>
<comment type="subcellular location">
    <subcellularLocation>
        <location evidence="2">Cytoplasmic vesicle</location>
        <location evidence="2">Phagosome membrane</location>
    </subcellularLocation>
    <subcellularLocation>
        <location evidence="1">Early endosome membrane</location>
    </subcellularLocation>
</comment>
<evidence type="ECO:0000313" key="7">
    <source>
        <dbReference type="EMBL" id="CEQ40852.1"/>
    </source>
</evidence>
<evidence type="ECO:0000256" key="1">
    <source>
        <dbReference type="ARBA" id="ARBA00004146"/>
    </source>
</evidence>
<dbReference type="GO" id="GO:0046856">
    <property type="term" value="P:phosphatidylinositol dephosphorylation"/>
    <property type="evidence" value="ECO:0007669"/>
    <property type="project" value="InterPro"/>
</dbReference>
<dbReference type="SMART" id="SM00128">
    <property type="entry name" value="IPPc"/>
    <property type="match status" value="1"/>
</dbReference>
<dbReference type="SMART" id="SM00324">
    <property type="entry name" value="RhoGAP"/>
    <property type="match status" value="1"/>
</dbReference>
<dbReference type="EMBL" id="CENE01000009">
    <property type="protein sequence ID" value="CEQ40852.1"/>
    <property type="molecule type" value="Genomic_DNA"/>
</dbReference>
<proteinExistence type="predicted"/>
<dbReference type="Proteomes" id="UP000243876">
    <property type="component" value="Unassembled WGS sequence"/>
</dbReference>
<dbReference type="PANTHER" id="PTHR11200:SF300">
    <property type="entry name" value="TYPE II INOSITOL 1,4,5-TRISPHOSPHATE 5-PHOSPHATASE"/>
    <property type="match status" value="1"/>
</dbReference>
<dbReference type="InterPro" id="IPR013783">
    <property type="entry name" value="Ig-like_fold"/>
</dbReference>
<keyword evidence="8" id="KW-1185">Reference proteome</keyword>
<feature type="non-terminal residue" evidence="7">
    <location>
        <position position="1"/>
    </location>
</feature>
<dbReference type="InterPro" id="IPR046985">
    <property type="entry name" value="IP5"/>
</dbReference>
<organism evidence="7 8">
    <name type="scientific">Sporidiobolus salmonicolor</name>
    <name type="common">Yeast-like fungus</name>
    <name type="synonym">Sporobolomyces salmonicolor</name>
    <dbReference type="NCBI Taxonomy" id="5005"/>
    <lineage>
        <taxon>Eukaryota</taxon>
        <taxon>Fungi</taxon>
        <taxon>Dikarya</taxon>
        <taxon>Basidiomycota</taxon>
        <taxon>Pucciniomycotina</taxon>
        <taxon>Microbotryomycetes</taxon>
        <taxon>Sporidiobolales</taxon>
        <taxon>Sporidiobolaceae</taxon>
        <taxon>Sporobolomyces</taxon>
    </lineage>
</organism>
<feature type="compositionally biased region" description="Low complexity" evidence="5">
    <location>
        <begin position="7"/>
        <end position="24"/>
    </location>
</feature>